<organism evidence="1 2">
    <name type="scientific">Rhizobium leguminosarum</name>
    <dbReference type="NCBI Taxonomy" id="384"/>
    <lineage>
        <taxon>Bacteria</taxon>
        <taxon>Pseudomonadati</taxon>
        <taxon>Pseudomonadota</taxon>
        <taxon>Alphaproteobacteria</taxon>
        <taxon>Hyphomicrobiales</taxon>
        <taxon>Rhizobiaceae</taxon>
        <taxon>Rhizobium/Agrobacterium group</taxon>
        <taxon>Rhizobium</taxon>
    </lineage>
</organism>
<dbReference type="Proteomes" id="UP000471560">
    <property type="component" value="Unassembled WGS sequence"/>
</dbReference>
<dbReference type="RefSeq" id="WP_164579384.1">
    <property type="nucleotide sequence ID" value="NZ_WUEZ01000076.1"/>
</dbReference>
<proteinExistence type="predicted"/>
<dbReference type="EMBL" id="WUEZ01000076">
    <property type="protein sequence ID" value="NEI38955.1"/>
    <property type="molecule type" value="Genomic_DNA"/>
</dbReference>
<evidence type="ECO:0000313" key="2">
    <source>
        <dbReference type="Proteomes" id="UP000471560"/>
    </source>
</evidence>
<sequence>MIRNTIVSSFFKLSVAASRAEAKQAKCWIGMVADHAQRQMTFRLDTSKYPFVFDVNAHDPYGTKIPDYQDMTLYEEGKTDAFEGHFLSRVIARDQYDGKLSA</sequence>
<name>A0A6P0BGP3_RHILE</name>
<dbReference type="AlphaFoldDB" id="A0A6P0BGP3"/>
<reference evidence="1 2" key="1">
    <citation type="submission" date="2019-12" db="EMBL/GenBank/DDBJ databases">
        <title>Rhizobium genotypes associated with high levels of biological nitrogen fixation by grain legumes in a temperate-maritime cropping system.</title>
        <authorList>
            <person name="Maluk M."/>
            <person name="Francesc Ferrando Molina F."/>
            <person name="Lopez Del Egido L."/>
            <person name="Lafos M."/>
            <person name="Langarica-Fuentes A."/>
            <person name="Gebre Yohannes G."/>
            <person name="Young M.W."/>
            <person name="Martin P."/>
            <person name="Gantlett R."/>
            <person name="Kenicer G."/>
            <person name="Hawes C."/>
            <person name="Begg G.S."/>
            <person name="Quilliam R.S."/>
            <person name="Squire G.R."/>
            <person name="Poole P.S."/>
            <person name="Young P.W."/>
            <person name="Iannetta P.M."/>
            <person name="James E.K."/>
        </authorList>
    </citation>
    <scope>NUCLEOTIDE SEQUENCE [LARGE SCALE GENOMIC DNA]</scope>
    <source>
        <strain evidence="1 2">JHI1096</strain>
    </source>
</reference>
<comment type="caution">
    <text evidence="1">The sequence shown here is derived from an EMBL/GenBank/DDBJ whole genome shotgun (WGS) entry which is preliminary data.</text>
</comment>
<protein>
    <submittedName>
        <fullName evidence="1">Uncharacterized protein</fullName>
    </submittedName>
</protein>
<evidence type="ECO:0000313" key="1">
    <source>
        <dbReference type="EMBL" id="NEI38955.1"/>
    </source>
</evidence>
<accession>A0A6P0BGP3</accession>
<gene>
    <name evidence="1" type="ORF">GR204_34345</name>
</gene>